<proteinExistence type="inferred from homology"/>
<dbReference type="InterPro" id="IPR050680">
    <property type="entry name" value="YpeA/RimI_acetyltransf"/>
</dbReference>
<comment type="similarity">
    <text evidence="1">Belongs to the acetyltransferase family. RimI subfamily.</text>
</comment>
<gene>
    <name evidence="6" type="primary">rimI</name>
    <name evidence="6" type="ORF">WH159_00760</name>
</gene>
<comment type="caution">
    <text evidence="6">The sequence shown here is derived from an EMBL/GenBank/DDBJ whole genome shotgun (WGS) entry which is preliminary data.</text>
</comment>
<dbReference type="PANTHER" id="PTHR43420:SF12">
    <property type="entry name" value="N-ACETYLTRANSFERASE DOMAIN-CONTAINING PROTEIN"/>
    <property type="match status" value="1"/>
</dbReference>
<keyword evidence="3 6" id="KW-0808">Transferase</keyword>
<evidence type="ECO:0000256" key="2">
    <source>
        <dbReference type="ARBA" id="ARBA00022490"/>
    </source>
</evidence>
<dbReference type="NCBIfam" id="TIGR01575">
    <property type="entry name" value="rimI"/>
    <property type="match status" value="1"/>
</dbReference>
<keyword evidence="6" id="KW-0687">Ribonucleoprotein</keyword>
<keyword evidence="4 6" id="KW-0012">Acyltransferase</keyword>
<dbReference type="InterPro" id="IPR000182">
    <property type="entry name" value="GNAT_dom"/>
</dbReference>
<evidence type="ECO:0000313" key="6">
    <source>
        <dbReference type="EMBL" id="MEJ5093077.1"/>
    </source>
</evidence>
<keyword evidence="2" id="KW-0963">Cytoplasm</keyword>
<dbReference type="PANTHER" id="PTHR43420">
    <property type="entry name" value="ACETYLTRANSFERASE"/>
    <property type="match status" value="1"/>
</dbReference>
<dbReference type="RefSeq" id="WP_132883305.1">
    <property type="nucleotide sequence ID" value="NZ_JBBGZA010000001.1"/>
</dbReference>
<dbReference type="Proteomes" id="UP001380365">
    <property type="component" value="Unassembled WGS sequence"/>
</dbReference>
<dbReference type="EMBL" id="JBBGZA010000001">
    <property type="protein sequence ID" value="MEJ5093077.1"/>
    <property type="molecule type" value="Genomic_DNA"/>
</dbReference>
<evidence type="ECO:0000256" key="4">
    <source>
        <dbReference type="ARBA" id="ARBA00023315"/>
    </source>
</evidence>
<dbReference type="Gene3D" id="3.40.630.30">
    <property type="match status" value="1"/>
</dbReference>
<dbReference type="GO" id="GO:0005840">
    <property type="term" value="C:ribosome"/>
    <property type="evidence" value="ECO:0007669"/>
    <property type="project" value="UniProtKB-KW"/>
</dbReference>
<name>A0ABU8Q2D3_9SPHN</name>
<keyword evidence="6" id="KW-0689">Ribosomal protein</keyword>
<dbReference type="PROSITE" id="PS51186">
    <property type="entry name" value="GNAT"/>
    <property type="match status" value="1"/>
</dbReference>
<sequence>MSRTPGPVTLRAGSVADLDAVSIVMREAFDARFGEAWTPAQCLGMLSLPGVWLTLAEQDEGIAGFALSRAVMDEGELLLIATRPAAQGRGVGGMLLRSVIDDARRRTLSRLHLEVRAGNAAVELYKREGFAKVGERPRYYRGRAGEAFDAHSYARTIP</sequence>
<dbReference type="InterPro" id="IPR006464">
    <property type="entry name" value="AcTrfase_RimI/Ard1"/>
</dbReference>
<dbReference type="InterPro" id="IPR016181">
    <property type="entry name" value="Acyl_CoA_acyltransferase"/>
</dbReference>
<protein>
    <submittedName>
        <fullName evidence="6">Ribosomal protein S18-alanine N-acetyltransferase</fullName>
        <ecNumber evidence="6">2.3.1.266</ecNumber>
    </submittedName>
</protein>
<evidence type="ECO:0000256" key="1">
    <source>
        <dbReference type="ARBA" id="ARBA00005395"/>
    </source>
</evidence>
<keyword evidence="7" id="KW-1185">Reference proteome</keyword>
<evidence type="ECO:0000259" key="5">
    <source>
        <dbReference type="PROSITE" id="PS51186"/>
    </source>
</evidence>
<evidence type="ECO:0000256" key="3">
    <source>
        <dbReference type="ARBA" id="ARBA00022679"/>
    </source>
</evidence>
<reference evidence="6 7" key="1">
    <citation type="submission" date="2023-12" db="EMBL/GenBank/DDBJ databases">
        <title>Gut-associated functions are favored during microbiome assembly across C. elegans life.</title>
        <authorList>
            <person name="Zimmermann J."/>
        </authorList>
    </citation>
    <scope>NUCLEOTIDE SEQUENCE [LARGE SCALE GENOMIC DNA]</scope>
    <source>
        <strain evidence="6 7">JUb134</strain>
    </source>
</reference>
<dbReference type="Pfam" id="PF00583">
    <property type="entry name" value="Acetyltransf_1"/>
    <property type="match status" value="1"/>
</dbReference>
<organism evidence="6 7">
    <name type="scientific">Sphingomonas molluscorum</name>
    <dbReference type="NCBI Taxonomy" id="418184"/>
    <lineage>
        <taxon>Bacteria</taxon>
        <taxon>Pseudomonadati</taxon>
        <taxon>Pseudomonadota</taxon>
        <taxon>Alphaproteobacteria</taxon>
        <taxon>Sphingomonadales</taxon>
        <taxon>Sphingomonadaceae</taxon>
        <taxon>Sphingomonas</taxon>
    </lineage>
</organism>
<accession>A0ABU8Q2D3</accession>
<evidence type="ECO:0000313" key="7">
    <source>
        <dbReference type="Proteomes" id="UP001380365"/>
    </source>
</evidence>
<dbReference type="GO" id="GO:0008999">
    <property type="term" value="F:protein-N-terminal-alanine acetyltransferase activity"/>
    <property type="evidence" value="ECO:0007669"/>
    <property type="project" value="UniProtKB-EC"/>
</dbReference>
<dbReference type="CDD" id="cd04301">
    <property type="entry name" value="NAT_SF"/>
    <property type="match status" value="1"/>
</dbReference>
<dbReference type="EC" id="2.3.1.266" evidence="6"/>
<feature type="domain" description="N-acetyltransferase" evidence="5">
    <location>
        <begin position="8"/>
        <end position="158"/>
    </location>
</feature>
<dbReference type="SUPFAM" id="SSF55729">
    <property type="entry name" value="Acyl-CoA N-acyltransferases (Nat)"/>
    <property type="match status" value="1"/>
</dbReference>